<feature type="region of interest" description="Disordered" evidence="1">
    <location>
        <begin position="1"/>
        <end position="25"/>
    </location>
</feature>
<dbReference type="AlphaFoldDB" id="A0A3D8S675"/>
<comment type="caution">
    <text evidence="2">The sequence shown here is derived from an EMBL/GenBank/DDBJ whole genome shotgun (WGS) entry which is preliminary data.</text>
</comment>
<dbReference type="Proteomes" id="UP000256690">
    <property type="component" value="Unassembled WGS sequence"/>
</dbReference>
<dbReference type="OrthoDB" id="5345504at2759"/>
<sequence>MAHQSDVAVHGRKRPADGELDGQPLTKKFGQLQIGPLATLHLLSGRSEQARRLPNTLQRHNDAMLLDDTATTLYIHDLEQELAEAEALEGALTILPGLEGRLSMTKMLVADNSKSPCNEIVLYREPESLSIPKDKDQVRRALIETRERARSGLHKLQGGMQQKNDSGYTSQNNVRDKDHANHRDAWSEDVMDIDADV</sequence>
<feature type="compositionally biased region" description="Basic and acidic residues" evidence="1">
    <location>
        <begin position="174"/>
        <end position="186"/>
    </location>
</feature>
<organism evidence="2 3">
    <name type="scientific">Aspergillus mulundensis</name>
    <dbReference type="NCBI Taxonomy" id="1810919"/>
    <lineage>
        <taxon>Eukaryota</taxon>
        <taxon>Fungi</taxon>
        <taxon>Dikarya</taxon>
        <taxon>Ascomycota</taxon>
        <taxon>Pezizomycotina</taxon>
        <taxon>Eurotiomycetes</taxon>
        <taxon>Eurotiomycetidae</taxon>
        <taxon>Eurotiales</taxon>
        <taxon>Aspergillaceae</taxon>
        <taxon>Aspergillus</taxon>
        <taxon>Aspergillus subgen. Nidulantes</taxon>
    </lineage>
</organism>
<feature type="region of interest" description="Disordered" evidence="1">
    <location>
        <begin position="149"/>
        <end position="197"/>
    </location>
</feature>
<evidence type="ECO:0000313" key="3">
    <source>
        <dbReference type="Proteomes" id="UP000256690"/>
    </source>
</evidence>
<dbReference type="STRING" id="1810919.A0A3D8S675"/>
<proteinExistence type="predicted"/>
<feature type="compositionally biased region" description="Polar residues" evidence="1">
    <location>
        <begin position="159"/>
        <end position="173"/>
    </location>
</feature>
<reference evidence="2 3" key="1">
    <citation type="journal article" date="2018" name="IMA Fungus">
        <title>IMA Genome-F 9: Draft genome sequence of Annulohypoxylon stygium, Aspergillus mulundensis, Berkeleyomyces basicola (syn. Thielaviopsis basicola), Ceratocystis smalleyi, two Cercospora beticola strains, Coleophoma cylindrospora, Fusarium fracticaudum, Phialophora cf. hyalina, and Morchella septimelata.</title>
        <authorList>
            <person name="Wingfield B.D."/>
            <person name="Bills G.F."/>
            <person name="Dong Y."/>
            <person name="Huang W."/>
            <person name="Nel W.J."/>
            <person name="Swalarsk-Parry B.S."/>
            <person name="Vaghefi N."/>
            <person name="Wilken P.M."/>
            <person name="An Z."/>
            <person name="de Beer Z.W."/>
            <person name="De Vos L."/>
            <person name="Chen L."/>
            <person name="Duong T.A."/>
            <person name="Gao Y."/>
            <person name="Hammerbacher A."/>
            <person name="Kikkert J.R."/>
            <person name="Li Y."/>
            <person name="Li H."/>
            <person name="Li K."/>
            <person name="Li Q."/>
            <person name="Liu X."/>
            <person name="Ma X."/>
            <person name="Naidoo K."/>
            <person name="Pethybridge S.J."/>
            <person name="Sun J."/>
            <person name="Steenkamp E.T."/>
            <person name="van der Nest M.A."/>
            <person name="van Wyk S."/>
            <person name="Wingfield M.J."/>
            <person name="Xiong C."/>
            <person name="Yue Q."/>
            <person name="Zhang X."/>
        </authorList>
    </citation>
    <scope>NUCLEOTIDE SEQUENCE [LARGE SCALE GENOMIC DNA]</scope>
    <source>
        <strain evidence="2 3">DSM 5745</strain>
    </source>
</reference>
<feature type="compositionally biased region" description="Acidic residues" evidence="1">
    <location>
        <begin position="187"/>
        <end position="197"/>
    </location>
</feature>
<dbReference type="InterPro" id="IPR046591">
    <property type="entry name" value="DUF6649"/>
</dbReference>
<evidence type="ECO:0000256" key="1">
    <source>
        <dbReference type="SAM" id="MobiDB-lite"/>
    </source>
</evidence>
<dbReference type="EMBL" id="PVWQ01000005">
    <property type="protein sequence ID" value="RDW81815.1"/>
    <property type="molecule type" value="Genomic_DNA"/>
</dbReference>
<gene>
    <name evidence="2" type="ORF">DSM5745_05372</name>
</gene>
<name>A0A3D8S675_9EURO</name>
<dbReference type="RefSeq" id="XP_026604868.1">
    <property type="nucleotide sequence ID" value="XM_026747388.1"/>
</dbReference>
<evidence type="ECO:0000313" key="2">
    <source>
        <dbReference type="EMBL" id="RDW81815.1"/>
    </source>
</evidence>
<keyword evidence="3" id="KW-1185">Reference proteome</keyword>
<protein>
    <submittedName>
        <fullName evidence="2">Uncharacterized protein</fullName>
    </submittedName>
</protein>
<dbReference type="Pfam" id="PF20354">
    <property type="entry name" value="DUF6649"/>
    <property type="match status" value="1"/>
</dbReference>
<accession>A0A3D8S675</accession>
<dbReference type="GeneID" id="38115742"/>